<dbReference type="InterPro" id="IPR050832">
    <property type="entry name" value="Bact_Acetyltransf"/>
</dbReference>
<feature type="domain" description="N-acetyltransferase" evidence="3">
    <location>
        <begin position="2"/>
        <end position="167"/>
    </location>
</feature>
<evidence type="ECO:0000313" key="6">
    <source>
        <dbReference type="Proteomes" id="UP000188532"/>
    </source>
</evidence>
<dbReference type="Proteomes" id="UP000189229">
    <property type="component" value="Unassembled WGS sequence"/>
</dbReference>
<evidence type="ECO:0000256" key="1">
    <source>
        <dbReference type="ARBA" id="ARBA00022679"/>
    </source>
</evidence>
<evidence type="ECO:0000313" key="7">
    <source>
        <dbReference type="Proteomes" id="UP000189229"/>
    </source>
</evidence>
<comment type="caution">
    <text evidence="5">The sequence shown here is derived from an EMBL/GenBank/DDBJ whole genome shotgun (WGS) entry which is preliminary data.</text>
</comment>
<keyword evidence="2" id="KW-0012">Acyltransferase</keyword>
<dbReference type="Proteomes" id="UP000188532">
    <property type="component" value="Unassembled WGS sequence"/>
</dbReference>
<evidence type="ECO:0000313" key="4">
    <source>
        <dbReference type="EMBL" id="OOK74097.1"/>
    </source>
</evidence>
<accession>A0A1V3XCD8</accession>
<dbReference type="PANTHER" id="PTHR43877:SF1">
    <property type="entry name" value="ACETYLTRANSFERASE"/>
    <property type="match status" value="1"/>
</dbReference>
<protein>
    <submittedName>
        <fullName evidence="5">Acetyltransferase family protein</fullName>
    </submittedName>
</protein>
<dbReference type="PROSITE" id="PS51186">
    <property type="entry name" value="GNAT"/>
    <property type="match status" value="1"/>
</dbReference>
<proteinExistence type="predicted"/>
<reference evidence="6 7" key="1">
    <citation type="submission" date="2017-02" db="EMBL/GenBank/DDBJ databases">
        <title>Complete genome sequences of Mycobacterium kansasii strains isolated from rhesus macaques.</title>
        <authorList>
            <person name="Panda A."/>
            <person name="Nagaraj S."/>
            <person name="Zhao X."/>
            <person name="Tettelin H."/>
            <person name="Detolla L.J."/>
        </authorList>
    </citation>
    <scope>NUCLEOTIDE SEQUENCE [LARGE SCALE GENOMIC DNA]</scope>
    <source>
        <strain evidence="5 6">11-3469</strain>
        <strain evidence="4 7">11-3813</strain>
    </source>
</reference>
<dbReference type="Gene3D" id="3.40.630.30">
    <property type="match status" value="1"/>
</dbReference>
<dbReference type="CDD" id="cd04301">
    <property type="entry name" value="NAT_SF"/>
    <property type="match status" value="1"/>
</dbReference>
<evidence type="ECO:0000259" key="3">
    <source>
        <dbReference type="PROSITE" id="PS51186"/>
    </source>
</evidence>
<dbReference type="PANTHER" id="PTHR43877">
    <property type="entry name" value="AMINOALKYLPHOSPHONATE N-ACETYLTRANSFERASE-RELATED-RELATED"/>
    <property type="match status" value="1"/>
</dbReference>
<dbReference type="InterPro" id="IPR000182">
    <property type="entry name" value="GNAT_dom"/>
</dbReference>
<dbReference type="Pfam" id="PF00583">
    <property type="entry name" value="Acetyltransf_1"/>
    <property type="match status" value="1"/>
</dbReference>
<dbReference type="GO" id="GO:0016747">
    <property type="term" value="F:acyltransferase activity, transferring groups other than amino-acyl groups"/>
    <property type="evidence" value="ECO:0007669"/>
    <property type="project" value="InterPro"/>
</dbReference>
<dbReference type="InterPro" id="IPR016181">
    <property type="entry name" value="Acyl_CoA_acyltransferase"/>
</dbReference>
<name>A0A1V3XCD8_MYCKA</name>
<gene>
    <name evidence="5" type="ORF">BZL29_3843</name>
    <name evidence="4" type="ORF">BZL30_4927</name>
</gene>
<dbReference type="AlphaFoldDB" id="A0A1V3XCD8"/>
<dbReference type="EMBL" id="MVBM01000004">
    <property type="protein sequence ID" value="OOK74097.1"/>
    <property type="molecule type" value="Genomic_DNA"/>
</dbReference>
<dbReference type="SUPFAM" id="SSF55729">
    <property type="entry name" value="Acyl-CoA N-acyltransferases (Nat)"/>
    <property type="match status" value="1"/>
</dbReference>
<keyword evidence="1 5" id="KW-0808">Transferase</keyword>
<dbReference type="STRING" id="1768.B1T50_00550"/>
<dbReference type="EMBL" id="MVBN01000003">
    <property type="protein sequence ID" value="OOK76875.1"/>
    <property type="molecule type" value="Genomic_DNA"/>
</dbReference>
<evidence type="ECO:0000256" key="2">
    <source>
        <dbReference type="ARBA" id="ARBA00023315"/>
    </source>
</evidence>
<organism evidence="5 6">
    <name type="scientific">Mycobacterium kansasii</name>
    <dbReference type="NCBI Taxonomy" id="1768"/>
    <lineage>
        <taxon>Bacteria</taxon>
        <taxon>Bacillati</taxon>
        <taxon>Actinomycetota</taxon>
        <taxon>Actinomycetes</taxon>
        <taxon>Mycobacteriales</taxon>
        <taxon>Mycobacteriaceae</taxon>
        <taxon>Mycobacterium</taxon>
    </lineage>
</organism>
<evidence type="ECO:0000313" key="5">
    <source>
        <dbReference type="EMBL" id="OOK76875.1"/>
    </source>
</evidence>
<sequence length="228" mass="24877">MTQVRAAVPEDAEAVARVHVRSWQCAYPGLIDQEYLDGLRPEVWAGRYTFGRMGLRLPATVVAVDGSAICGLATTGLCRDHELPNSGELMAIYVDPAWMGSGVGRLLMAAARDRLRRVGVRHASLWVLDGNVRARRFYERDGWRFDGTRRTEVFGPRPSNSCATNARRCDHGSGPPERCVAGPSEVRAAAGTVCQCPTGYSMPCASWTCPVVALTRSPGCWPIWVPTS</sequence>